<dbReference type="AlphaFoldDB" id="A0A6I4UMV8"/>
<evidence type="ECO:0000313" key="3">
    <source>
        <dbReference type="EMBL" id="MXP40038.1"/>
    </source>
</evidence>
<proteinExistence type="predicted"/>
<accession>A0A6I4UMV8</accession>
<dbReference type="EMBL" id="WTYK01000001">
    <property type="protein sequence ID" value="MXP40038.1"/>
    <property type="molecule type" value="Genomic_DNA"/>
</dbReference>
<dbReference type="Proteomes" id="UP000469159">
    <property type="component" value="Unassembled WGS sequence"/>
</dbReference>
<dbReference type="Gene3D" id="3.20.20.190">
    <property type="entry name" value="Phosphatidylinositol (PI) phosphodiesterase"/>
    <property type="match status" value="1"/>
</dbReference>
<comment type="caution">
    <text evidence="3">The sequence shown here is derived from an EMBL/GenBank/DDBJ whole genome shotgun (WGS) entry which is preliminary data.</text>
</comment>
<organism evidence="3 4">
    <name type="scientific">Croceibacterium soli</name>
    <dbReference type="NCBI Taxonomy" id="1739690"/>
    <lineage>
        <taxon>Bacteria</taxon>
        <taxon>Pseudomonadati</taxon>
        <taxon>Pseudomonadota</taxon>
        <taxon>Alphaproteobacteria</taxon>
        <taxon>Sphingomonadales</taxon>
        <taxon>Erythrobacteraceae</taxon>
        <taxon>Croceibacterium</taxon>
    </lineage>
</organism>
<evidence type="ECO:0000313" key="4">
    <source>
        <dbReference type="Proteomes" id="UP000469159"/>
    </source>
</evidence>
<dbReference type="GO" id="GO:0008081">
    <property type="term" value="F:phosphoric diester hydrolase activity"/>
    <property type="evidence" value="ECO:0007669"/>
    <property type="project" value="InterPro"/>
</dbReference>
<dbReference type="SUPFAM" id="SSF51695">
    <property type="entry name" value="PLC-like phosphodiesterases"/>
    <property type="match status" value="1"/>
</dbReference>
<gene>
    <name evidence="3" type="ORF">GRI75_00075</name>
</gene>
<feature type="region of interest" description="Disordered" evidence="1">
    <location>
        <begin position="241"/>
        <end position="260"/>
    </location>
</feature>
<evidence type="ECO:0000259" key="2">
    <source>
        <dbReference type="PROSITE" id="PS51704"/>
    </source>
</evidence>
<feature type="domain" description="GP-PDE" evidence="2">
    <location>
        <begin position="24"/>
        <end position="260"/>
    </location>
</feature>
<sequence length="260" mass="28277">MLLRPLDALLAPAPDPARVAWLKGRVFAHRGLHGGDVPENSLSAVWAAIARGLGIECDVQQSGDGRAVVFHDWSLERLTATSGPVDGRSSAQLSQIRIGDCNDRIPPLRILLEVVGGQVPLLIELKTRSDYRVDTLCEAVRHELEGYPGEVAVMGFDPRVGAWFHRYAPSVIRGLVVSEAGSRTLSGTIRRHAGVWHARPDFLAYDVRDLPSRFAAAQRRRGLPVLTWTVRDAALRRRAAQHADSPIAEAEGIAESGPSA</sequence>
<dbReference type="PANTHER" id="PTHR46211:SF1">
    <property type="entry name" value="GLYCEROPHOSPHODIESTER PHOSPHODIESTERASE, CYTOPLASMIC"/>
    <property type="match status" value="1"/>
</dbReference>
<evidence type="ECO:0000256" key="1">
    <source>
        <dbReference type="SAM" id="MobiDB-lite"/>
    </source>
</evidence>
<dbReference type="InterPro" id="IPR017946">
    <property type="entry name" value="PLC-like_Pdiesterase_TIM-brl"/>
</dbReference>
<dbReference type="GO" id="GO:0006629">
    <property type="term" value="P:lipid metabolic process"/>
    <property type="evidence" value="ECO:0007669"/>
    <property type="project" value="InterPro"/>
</dbReference>
<dbReference type="PANTHER" id="PTHR46211">
    <property type="entry name" value="GLYCEROPHOSPHORYL DIESTER PHOSPHODIESTERASE"/>
    <property type="match status" value="1"/>
</dbReference>
<dbReference type="OrthoDB" id="384721at2"/>
<protein>
    <submittedName>
        <fullName evidence="3">Glycerophosphodiester phosphodiesterase</fullName>
    </submittedName>
</protein>
<dbReference type="PROSITE" id="PS51704">
    <property type="entry name" value="GP_PDE"/>
    <property type="match status" value="1"/>
</dbReference>
<keyword evidence="4" id="KW-1185">Reference proteome</keyword>
<dbReference type="Pfam" id="PF03009">
    <property type="entry name" value="GDPD"/>
    <property type="match status" value="1"/>
</dbReference>
<dbReference type="InterPro" id="IPR030395">
    <property type="entry name" value="GP_PDE_dom"/>
</dbReference>
<name>A0A6I4UMV8_9SPHN</name>
<reference evidence="3 4" key="1">
    <citation type="submission" date="2019-12" db="EMBL/GenBank/DDBJ databases">
        <title>Genomic-based taxomic classification of the family Erythrobacteraceae.</title>
        <authorList>
            <person name="Xu L."/>
        </authorList>
    </citation>
    <scope>NUCLEOTIDE SEQUENCE [LARGE SCALE GENOMIC DNA]</scope>
    <source>
        <strain evidence="3 4">MCCC 1K02066</strain>
    </source>
</reference>